<evidence type="ECO:0000313" key="1">
    <source>
        <dbReference type="EMBL" id="MDD1795466.1"/>
    </source>
</evidence>
<gene>
    <name evidence="1" type="ORF">LRP50_20245</name>
</gene>
<keyword evidence="2" id="KW-1185">Reference proteome</keyword>
<name>A0ABT5R5B9_9GAMM</name>
<evidence type="ECO:0000313" key="2">
    <source>
        <dbReference type="Proteomes" id="UP001149400"/>
    </source>
</evidence>
<organism evidence="1 2">
    <name type="scientific">Enterovibrio gelatinilyticus</name>
    <dbReference type="NCBI Taxonomy" id="2899819"/>
    <lineage>
        <taxon>Bacteria</taxon>
        <taxon>Pseudomonadati</taxon>
        <taxon>Pseudomonadota</taxon>
        <taxon>Gammaproteobacteria</taxon>
        <taxon>Vibrionales</taxon>
        <taxon>Vibrionaceae</taxon>
        <taxon>Enterovibrio</taxon>
    </lineage>
</organism>
<comment type="caution">
    <text evidence="1">The sequence shown here is derived from an EMBL/GenBank/DDBJ whole genome shotgun (WGS) entry which is preliminary data.</text>
</comment>
<reference evidence="1" key="1">
    <citation type="submission" date="2021-12" db="EMBL/GenBank/DDBJ databases">
        <title>Enterovibrio ZSDZ35 sp. nov. and Enterovibrio ZSDZ42 sp. nov., isolated from coastal seawater in Qingdao.</title>
        <authorList>
            <person name="Zhang P."/>
        </authorList>
    </citation>
    <scope>NUCLEOTIDE SEQUENCE</scope>
    <source>
        <strain evidence="1">ZSDZ42</strain>
    </source>
</reference>
<accession>A0ABT5R5B9</accession>
<dbReference type="EMBL" id="JAJUBC010000029">
    <property type="protein sequence ID" value="MDD1795466.1"/>
    <property type="molecule type" value="Genomic_DNA"/>
</dbReference>
<dbReference type="Proteomes" id="UP001149400">
    <property type="component" value="Unassembled WGS sequence"/>
</dbReference>
<proteinExistence type="predicted"/>
<sequence length="68" mass="8071">MMVKNILELIENNKQYWLLDLTGIYGKEYGLGWRSVGFNNDCELKSALHQQEKQDAYSQNQRIRFDES</sequence>
<dbReference type="RefSeq" id="WP_274166259.1">
    <property type="nucleotide sequence ID" value="NZ_JAJUBC010000029.1"/>
</dbReference>
<protein>
    <submittedName>
        <fullName evidence="1">Uncharacterized protein</fullName>
    </submittedName>
</protein>